<sequence>MNLLSTRRNTSLGIWNIRTMLEASKVQQVADEIDGYHLKIVGLSEARWNQSREQTLALGHNVIYPGLIEQNKRHAEGVDVL</sequence>
<comment type="caution">
    <text evidence="1">The sequence shown here is derived from an EMBL/GenBank/DDBJ whole genome shotgun (WGS) entry which is preliminary data.</text>
</comment>
<dbReference type="GO" id="GO:0004519">
    <property type="term" value="F:endonuclease activity"/>
    <property type="evidence" value="ECO:0007669"/>
    <property type="project" value="UniProtKB-KW"/>
</dbReference>
<dbReference type="AlphaFoldDB" id="A0AAV4HS97"/>
<keyword evidence="1" id="KW-0540">Nuclease</keyword>
<reference evidence="1 2" key="1">
    <citation type="journal article" date="2021" name="Elife">
        <title>Chloroplast acquisition without the gene transfer in kleptoplastic sea slugs, Plakobranchus ocellatus.</title>
        <authorList>
            <person name="Maeda T."/>
            <person name="Takahashi S."/>
            <person name="Yoshida T."/>
            <person name="Shimamura S."/>
            <person name="Takaki Y."/>
            <person name="Nagai Y."/>
            <person name="Toyoda A."/>
            <person name="Suzuki Y."/>
            <person name="Arimoto A."/>
            <person name="Ishii H."/>
            <person name="Satoh N."/>
            <person name="Nishiyama T."/>
            <person name="Hasebe M."/>
            <person name="Maruyama T."/>
            <person name="Minagawa J."/>
            <person name="Obokata J."/>
            <person name="Shigenobu S."/>
        </authorList>
    </citation>
    <scope>NUCLEOTIDE SEQUENCE [LARGE SCALE GENOMIC DNA]</scope>
</reference>
<dbReference type="EMBL" id="BMAT01012874">
    <property type="protein sequence ID" value="GFS00988.1"/>
    <property type="molecule type" value="Genomic_DNA"/>
</dbReference>
<gene>
    <name evidence="1" type="ORF">ElyMa_006412200</name>
</gene>
<organism evidence="1 2">
    <name type="scientific">Elysia marginata</name>
    <dbReference type="NCBI Taxonomy" id="1093978"/>
    <lineage>
        <taxon>Eukaryota</taxon>
        <taxon>Metazoa</taxon>
        <taxon>Spiralia</taxon>
        <taxon>Lophotrochozoa</taxon>
        <taxon>Mollusca</taxon>
        <taxon>Gastropoda</taxon>
        <taxon>Heterobranchia</taxon>
        <taxon>Euthyneura</taxon>
        <taxon>Panpulmonata</taxon>
        <taxon>Sacoglossa</taxon>
        <taxon>Placobranchoidea</taxon>
        <taxon>Plakobranchidae</taxon>
        <taxon>Elysia</taxon>
    </lineage>
</organism>
<evidence type="ECO:0000313" key="2">
    <source>
        <dbReference type="Proteomes" id="UP000762676"/>
    </source>
</evidence>
<accession>A0AAV4HS97</accession>
<dbReference type="Proteomes" id="UP000762676">
    <property type="component" value="Unassembled WGS sequence"/>
</dbReference>
<keyword evidence="1" id="KW-0378">Hydrolase</keyword>
<proteinExistence type="predicted"/>
<keyword evidence="1" id="KW-0255">Endonuclease</keyword>
<evidence type="ECO:0000313" key="1">
    <source>
        <dbReference type="EMBL" id="GFS00988.1"/>
    </source>
</evidence>
<protein>
    <submittedName>
        <fullName evidence="1">Endonuclease-reverse transcriptase</fullName>
    </submittedName>
</protein>
<keyword evidence="2" id="KW-1185">Reference proteome</keyword>
<name>A0AAV4HS97_9GAST</name>